<dbReference type="AlphaFoldDB" id="A0A1Q9LLM4"/>
<evidence type="ECO:0000256" key="2">
    <source>
        <dbReference type="ARBA" id="ARBA00023012"/>
    </source>
</evidence>
<name>A0A1Q9LLM4_9PSEU</name>
<dbReference type="SUPFAM" id="SSF46894">
    <property type="entry name" value="C-terminal effector domain of the bipartite response regulators"/>
    <property type="match status" value="1"/>
</dbReference>
<evidence type="ECO:0000256" key="4">
    <source>
        <dbReference type="ARBA" id="ARBA00023125"/>
    </source>
</evidence>
<keyword evidence="2" id="KW-0902">Two-component regulatory system</keyword>
<keyword evidence="4 6" id="KW-0238">DNA-binding</keyword>
<dbReference type="EMBL" id="MKQR01000013">
    <property type="protein sequence ID" value="OLR92893.1"/>
    <property type="molecule type" value="Genomic_DNA"/>
</dbReference>
<evidence type="ECO:0000313" key="9">
    <source>
        <dbReference type="Proteomes" id="UP000186040"/>
    </source>
</evidence>
<evidence type="ECO:0000256" key="3">
    <source>
        <dbReference type="ARBA" id="ARBA00023015"/>
    </source>
</evidence>
<evidence type="ECO:0000256" key="6">
    <source>
        <dbReference type="PROSITE-ProRule" id="PRU01091"/>
    </source>
</evidence>
<evidence type="ECO:0000313" key="8">
    <source>
        <dbReference type="EMBL" id="OLR92893.1"/>
    </source>
</evidence>
<dbReference type="Proteomes" id="UP000186040">
    <property type="component" value="Unassembled WGS sequence"/>
</dbReference>
<dbReference type="SUPFAM" id="SSF52172">
    <property type="entry name" value="CheY-like"/>
    <property type="match status" value="1"/>
</dbReference>
<organism evidence="8 9">
    <name type="scientific">Actinokineospora bangkokensis</name>
    <dbReference type="NCBI Taxonomy" id="1193682"/>
    <lineage>
        <taxon>Bacteria</taxon>
        <taxon>Bacillati</taxon>
        <taxon>Actinomycetota</taxon>
        <taxon>Actinomycetes</taxon>
        <taxon>Pseudonocardiales</taxon>
        <taxon>Pseudonocardiaceae</taxon>
        <taxon>Actinokineospora</taxon>
    </lineage>
</organism>
<evidence type="ECO:0000256" key="5">
    <source>
        <dbReference type="ARBA" id="ARBA00023163"/>
    </source>
</evidence>
<accession>A0A1Q9LLM4</accession>
<dbReference type="PANTHER" id="PTHR48111">
    <property type="entry name" value="REGULATOR OF RPOS"/>
    <property type="match status" value="1"/>
</dbReference>
<dbReference type="GO" id="GO:0005829">
    <property type="term" value="C:cytosol"/>
    <property type="evidence" value="ECO:0007669"/>
    <property type="project" value="TreeGrafter"/>
</dbReference>
<dbReference type="SMART" id="SM00862">
    <property type="entry name" value="Trans_reg_C"/>
    <property type="match status" value="1"/>
</dbReference>
<dbReference type="InterPro" id="IPR011006">
    <property type="entry name" value="CheY-like_superfamily"/>
</dbReference>
<protein>
    <recommendedName>
        <fullName evidence="7">OmpR/PhoB-type domain-containing protein</fullName>
    </recommendedName>
</protein>
<proteinExistence type="predicted"/>
<comment type="caution">
    <text evidence="8">The sequence shown here is derived from an EMBL/GenBank/DDBJ whole genome shotgun (WGS) entry which is preliminary data.</text>
</comment>
<dbReference type="PANTHER" id="PTHR48111:SF4">
    <property type="entry name" value="DNA-BINDING DUAL TRANSCRIPTIONAL REGULATOR OMPR"/>
    <property type="match status" value="1"/>
</dbReference>
<gene>
    <name evidence="8" type="ORF">BJP25_18115</name>
</gene>
<dbReference type="CDD" id="cd00383">
    <property type="entry name" value="trans_reg_C"/>
    <property type="match status" value="1"/>
</dbReference>
<dbReference type="Pfam" id="PF00486">
    <property type="entry name" value="Trans_reg_C"/>
    <property type="match status" value="1"/>
</dbReference>
<keyword evidence="5" id="KW-0804">Transcription</keyword>
<evidence type="ECO:0000256" key="1">
    <source>
        <dbReference type="ARBA" id="ARBA00022553"/>
    </source>
</evidence>
<dbReference type="Gene3D" id="1.10.10.10">
    <property type="entry name" value="Winged helix-like DNA-binding domain superfamily/Winged helix DNA-binding domain"/>
    <property type="match status" value="1"/>
</dbReference>
<keyword evidence="1" id="KW-0597">Phosphoprotein</keyword>
<dbReference type="PROSITE" id="PS51755">
    <property type="entry name" value="OMPR_PHOB"/>
    <property type="match status" value="1"/>
</dbReference>
<dbReference type="InterPro" id="IPR036388">
    <property type="entry name" value="WH-like_DNA-bd_sf"/>
</dbReference>
<dbReference type="InterPro" id="IPR001867">
    <property type="entry name" value="OmpR/PhoB-type_DNA-bd"/>
</dbReference>
<evidence type="ECO:0000259" key="7">
    <source>
        <dbReference type="PROSITE" id="PS51755"/>
    </source>
</evidence>
<dbReference type="GO" id="GO:0006355">
    <property type="term" value="P:regulation of DNA-templated transcription"/>
    <property type="evidence" value="ECO:0007669"/>
    <property type="project" value="InterPro"/>
</dbReference>
<keyword evidence="9" id="KW-1185">Reference proteome</keyword>
<dbReference type="InterPro" id="IPR039420">
    <property type="entry name" value="WalR-like"/>
</dbReference>
<dbReference type="STRING" id="1193682.BJP25_18115"/>
<dbReference type="GO" id="GO:0000156">
    <property type="term" value="F:phosphorelay response regulator activity"/>
    <property type="evidence" value="ECO:0007669"/>
    <property type="project" value="TreeGrafter"/>
</dbReference>
<keyword evidence="3" id="KW-0805">Transcription regulation</keyword>
<dbReference type="GO" id="GO:0000976">
    <property type="term" value="F:transcription cis-regulatory region binding"/>
    <property type="evidence" value="ECO:0007669"/>
    <property type="project" value="TreeGrafter"/>
</dbReference>
<feature type="domain" description="OmpR/PhoB-type" evidence="7">
    <location>
        <begin position="115"/>
        <end position="212"/>
    </location>
</feature>
<dbReference type="GO" id="GO:0032993">
    <property type="term" value="C:protein-DNA complex"/>
    <property type="evidence" value="ECO:0007669"/>
    <property type="project" value="TreeGrafter"/>
</dbReference>
<dbReference type="FunFam" id="1.10.10.10:FF:000018">
    <property type="entry name" value="DNA-binding response regulator ResD"/>
    <property type="match status" value="1"/>
</dbReference>
<feature type="DNA-binding region" description="OmpR/PhoB-type" evidence="6">
    <location>
        <begin position="115"/>
        <end position="212"/>
    </location>
</feature>
<sequence length="223" mass="23526">MLLAGTTGSGAAIAGALAAHGFEVVWSPPPPGGPAALDLDRVDLVVVDGRSPTAVATVRAVRGRARTLVVTEPGDDRGTALLLDSGADAFTPHPVGPRLLGAWARALLRGDPGVGREVVAGELALDLGARTARLGDRELGLTRREFDLLAHLVHRRGQVVGREELLARVWGRSGSSRTVDVHVSWLRRKLGESARAPRYLHTVRGVGFTLEPPTAPPVESIPR</sequence>
<dbReference type="InterPro" id="IPR016032">
    <property type="entry name" value="Sig_transdc_resp-reg_C-effctor"/>
</dbReference>
<reference evidence="8 9" key="1">
    <citation type="submission" date="2016-10" db="EMBL/GenBank/DDBJ databases">
        <title>The Draft Genome Sequence of Actinokineospora bangkokensis 44EHWT reveals the biosynthetic pathway of antifungal compounds Thailandins with unusual extender unit butylmalonyl-CoA.</title>
        <authorList>
            <person name="Greule A."/>
            <person name="Intra B."/>
            <person name="Flemming S."/>
            <person name="Rommel M.G."/>
            <person name="Panbangred W."/>
            <person name="Bechthold A."/>
        </authorList>
    </citation>
    <scope>NUCLEOTIDE SEQUENCE [LARGE SCALE GENOMIC DNA]</scope>
    <source>
        <strain evidence="8 9">44EHW</strain>
    </source>
</reference>